<evidence type="ECO:0000313" key="3">
    <source>
        <dbReference type="Proteomes" id="UP001280121"/>
    </source>
</evidence>
<protein>
    <submittedName>
        <fullName evidence="2">Uncharacterized protein</fullName>
    </submittedName>
</protein>
<feature type="region of interest" description="Disordered" evidence="1">
    <location>
        <begin position="23"/>
        <end position="42"/>
    </location>
</feature>
<evidence type="ECO:0000313" key="2">
    <source>
        <dbReference type="EMBL" id="KAK2662802.1"/>
    </source>
</evidence>
<comment type="caution">
    <text evidence="2">The sequence shown here is derived from an EMBL/GenBank/DDBJ whole genome shotgun (WGS) entry which is preliminary data.</text>
</comment>
<reference evidence="2" key="1">
    <citation type="journal article" date="2023" name="Plant J.">
        <title>Genome sequences and population genomics provide insights into the demographic history, inbreeding, and mutation load of two 'living fossil' tree species of Dipteronia.</title>
        <authorList>
            <person name="Feng Y."/>
            <person name="Comes H.P."/>
            <person name="Chen J."/>
            <person name="Zhu S."/>
            <person name="Lu R."/>
            <person name="Zhang X."/>
            <person name="Li P."/>
            <person name="Qiu J."/>
            <person name="Olsen K.M."/>
            <person name="Qiu Y."/>
        </authorList>
    </citation>
    <scope>NUCLEOTIDE SEQUENCE</scope>
    <source>
        <strain evidence="2">KIB01</strain>
    </source>
</reference>
<organism evidence="2 3">
    <name type="scientific">Dipteronia dyeriana</name>
    <dbReference type="NCBI Taxonomy" id="168575"/>
    <lineage>
        <taxon>Eukaryota</taxon>
        <taxon>Viridiplantae</taxon>
        <taxon>Streptophyta</taxon>
        <taxon>Embryophyta</taxon>
        <taxon>Tracheophyta</taxon>
        <taxon>Spermatophyta</taxon>
        <taxon>Magnoliopsida</taxon>
        <taxon>eudicotyledons</taxon>
        <taxon>Gunneridae</taxon>
        <taxon>Pentapetalae</taxon>
        <taxon>rosids</taxon>
        <taxon>malvids</taxon>
        <taxon>Sapindales</taxon>
        <taxon>Sapindaceae</taxon>
        <taxon>Hippocastanoideae</taxon>
        <taxon>Acereae</taxon>
        <taxon>Dipteronia</taxon>
    </lineage>
</organism>
<dbReference type="EMBL" id="JANJYI010000001">
    <property type="protein sequence ID" value="KAK2662802.1"/>
    <property type="molecule type" value="Genomic_DNA"/>
</dbReference>
<sequence length="169" mass="19164">MRRGKWKKVANVSALQIVEPTEKDASIEPSKPAIRKSKKRPCHDEVGLDEGVVIKFPSDVSVYSDPGLMLKYANQLLFPNDESFLSKIKASQVVSWGLPSAFQTNDRLVEALERLDKAVEKVVIKTKGKIMQEYLLGHTNSCNTDKDIKMWEQWKELTRSRRYGRGGQG</sequence>
<keyword evidence="3" id="KW-1185">Reference proteome</keyword>
<gene>
    <name evidence="2" type="ORF">Ddye_001376</name>
</gene>
<dbReference type="AlphaFoldDB" id="A0AAE0CTE7"/>
<name>A0AAE0CTE7_9ROSI</name>
<evidence type="ECO:0000256" key="1">
    <source>
        <dbReference type="SAM" id="MobiDB-lite"/>
    </source>
</evidence>
<proteinExistence type="predicted"/>
<accession>A0AAE0CTE7</accession>
<dbReference type="Proteomes" id="UP001280121">
    <property type="component" value="Unassembled WGS sequence"/>
</dbReference>